<dbReference type="InterPro" id="IPR012337">
    <property type="entry name" value="RNaseH-like_sf"/>
</dbReference>
<dbReference type="EMBL" id="JAOPHQ010005124">
    <property type="protein sequence ID" value="KAK0136854.1"/>
    <property type="molecule type" value="Genomic_DNA"/>
</dbReference>
<reference evidence="2" key="1">
    <citation type="journal article" date="2023" name="Front. Mar. Sci.">
        <title>A new Merluccius polli reference genome to investigate the effects of global change in West African waters.</title>
        <authorList>
            <person name="Mateo J.L."/>
            <person name="Blanco-Fernandez C."/>
            <person name="Garcia-Vazquez E."/>
            <person name="Machado-Schiaffino G."/>
        </authorList>
    </citation>
    <scope>NUCLEOTIDE SEQUENCE</scope>
    <source>
        <strain evidence="2">C29</strain>
        <tissue evidence="2">Fin</tissue>
    </source>
</reference>
<feature type="compositionally biased region" description="Polar residues" evidence="1">
    <location>
        <begin position="77"/>
        <end position="87"/>
    </location>
</feature>
<accession>A0AA47MB22</accession>
<sequence>MASTEEEDKVGKSAFSKWKYKHYFTIVERKGKNLYLKCTLCSGGKRLSTSAASNSNLMKHLTTTHAATKLVAKNTDDSNNTSVASSSKEGHDGATAAKQQKLDFDLPQKLAVTQRELNGLIGRYVVENILPIKTVESDSFKAIIKKIPVRENVKIPCRKTFSKYLDDEYANMHRELLKAFEEIEYVSTTADIWTAHNKSYLGVTAHWIHPPSLKRKKAALACRRFMGRHTYDIIATELDDIHSSFGISHKITATVTDNGSNFVKAFKVYQPIVEDDECEDDEDGADDVSFVDVDNVLQNGGDDVDDVDDAVMVTLPPHHRCASHTLNLVSCTDVEKWLQSSDVKSTYRSATAKCTALWNKASRSTVAAETVDEVLKKKLLVPCSTRWNSFYDAVARICKIPITELTTLSSKFGVKAITERELLLLKEYCKVMKPLTVALDKLQGEDRCFHGTLLPTLESMISQTLDPENTGGLQILVHLPAAVVMAVKTRFAEILESESAILAAVTLPRFKLRWLRTQDRRDKAKASLLAECRKVQDEVLLQGTSTSTHDLSTATDSAKEDEDDAFYCFVEEDDHTTDTAESQILDYVKSTGKGMADLNRFPLIKHLSLKYNAATPSSAPVERLFSLGKLVFTPKRNRLSDQKFEKLVLLRYNHWFNE</sequence>
<organism evidence="2 3">
    <name type="scientific">Merluccius polli</name>
    <name type="common">Benguela hake</name>
    <name type="synonym">Merluccius cadenati</name>
    <dbReference type="NCBI Taxonomy" id="89951"/>
    <lineage>
        <taxon>Eukaryota</taxon>
        <taxon>Metazoa</taxon>
        <taxon>Chordata</taxon>
        <taxon>Craniata</taxon>
        <taxon>Vertebrata</taxon>
        <taxon>Euteleostomi</taxon>
        <taxon>Actinopterygii</taxon>
        <taxon>Neopterygii</taxon>
        <taxon>Teleostei</taxon>
        <taxon>Neoteleostei</taxon>
        <taxon>Acanthomorphata</taxon>
        <taxon>Zeiogadaria</taxon>
        <taxon>Gadariae</taxon>
        <taxon>Gadiformes</taxon>
        <taxon>Gadoidei</taxon>
        <taxon>Merlucciidae</taxon>
        <taxon>Merluccius</taxon>
    </lineage>
</organism>
<keyword evidence="3" id="KW-1185">Reference proteome</keyword>
<feature type="region of interest" description="Disordered" evidence="1">
    <location>
        <begin position="72"/>
        <end position="96"/>
    </location>
</feature>
<proteinExistence type="predicted"/>
<gene>
    <name evidence="2" type="primary">ZBED1_164</name>
    <name evidence="2" type="ORF">N1851_026985</name>
</gene>
<evidence type="ECO:0000313" key="3">
    <source>
        <dbReference type="Proteomes" id="UP001174136"/>
    </source>
</evidence>
<evidence type="ECO:0000313" key="2">
    <source>
        <dbReference type="EMBL" id="KAK0136854.1"/>
    </source>
</evidence>
<dbReference type="SUPFAM" id="SSF53098">
    <property type="entry name" value="Ribonuclease H-like"/>
    <property type="match status" value="1"/>
</dbReference>
<name>A0AA47MB22_MERPO</name>
<dbReference type="PANTHER" id="PTHR47501">
    <property type="entry name" value="TRANSPOSASE-RELATED"/>
    <property type="match status" value="1"/>
</dbReference>
<dbReference type="Proteomes" id="UP001174136">
    <property type="component" value="Unassembled WGS sequence"/>
</dbReference>
<comment type="caution">
    <text evidence="2">The sequence shown here is derived from an EMBL/GenBank/DDBJ whole genome shotgun (WGS) entry which is preliminary data.</text>
</comment>
<dbReference type="PANTHER" id="PTHR47501:SF7">
    <property type="entry name" value="TRANSPOSASE"/>
    <property type="match status" value="1"/>
</dbReference>
<evidence type="ECO:0000256" key="1">
    <source>
        <dbReference type="SAM" id="MobiDB-lite"/>
    </source>
</evidence>
<dbReference type="AlphaFoldDB" id="A0AA47MB22"/>
<protein>
    <submittedName>
        <fullName evidence="2">Zinc finger BED domain-containing protein 1</fullName>
    </submittedName>
</protein>